<feature type="compositionally biased region" description="Polar residues" evidence="2">
    <location>
        <begin position="55"/>
        <end position="67"/>
    </location>
</feature>
<evidence type="ECO:0000256" key="2">
    <source>
        <dbReference type="SAM" id="MobiDB-lite"/>
    </source>
</evidence>
<sequence length="358" mass="40094">MDSEQFGSGSEPKLFTPRYISSGLPSSSVISLEPYAVAQEIPDDTTGTPSSTTINQDAPTLSTSPTTKETEAPIIPHDVEEEQHGNQNTQFDNDSFISIFTPEPSSEESSSRDVIRSNLHHANQTAIFINQSTYSLKMIKKYGMESSEPVDTLIVERSKLNEDPQGIPIDLTYYCCMVSSFMYLTSSRPDQEVNANCILMAILLQASTSVTQIDKAPVYDSNGSAKVQQYAKFYNNEIFNMFTQEERYTKLLEVTSEPHLVQQDDSNVIPVYSSMAPIGVIKVDKVNTVNREMKETNADLTTKLERISHDKAYNDMQNQIERVYAQLRDLKVQSMYTLGVSDTLDPLTQKLNDENVSL</sequence>
<feature type="compositionally biased region" description="Polar residues" evidence="2">
    <location>
        <begin position="85"/>
        <end position="98"/>
    </location>
</feature>
<reference evidence="3" key="1">
    <citation type="journal article" date="2019" name="Sci. Rep.">
        <title>Draft genome of Tanacetum cinerariifolium, the natural source of mosquito coil.</title>
        <authorList>
            <person name="Yamashiro T."/>
            <person name="Shiraishi A."/>
            <person name="Satake H."/>
            <person name="Nakayama K."/>
        </authorList>
    </citation>
    <scope>NUCLEOTIDE SEQUENCE</scope>
</reference>
<feature type="coiled-coil region" evidence="1">
    <location>
        <begin position="290"/>
        <end position="333"/>
    </location>
</feature>
<evidence type="ECO:0000313" key="3">
    <source>
        <dbReference type="EMBL" id="GEU86049.1"/>
    </source>
</evidence>
<proteinExistence type="predicted"/>
<accession>A0A6L2NKS4</accession>
<protein>
    <submittedName>
        <fullName evidence="3">Uncharacterized mitochondrial protein AtMg00810-like</fullName>
    </submittedName>
</protein>
<feature type="region of interest" description="Disordered" evidence="2">
    <location>
        <begin position="82"/>
        <end position="112"/>
    </location>
</feature>
<dbReference type="EMBL" id="BKCJ010009239">
    <property type="protein sequence ID" value="GEU86049.1"/>
    <property type="molecule type" value="Genomic_DNA"/>
</dbReference>
<evidence type="ECO:0000256" key="1">
    <source>
        <dbReference type="SAM" id="Coils"/>
    </source>
</evidence>
<keyword evidence="1" id="KW-0175">Coiled coil</keyword>
<feature type="compositionally biased region" description="Low complexity" evidence="2">
    <location>
        <begin position="44"/>
        <end position="54"/>
    </location>
</feature>
<feature type="region of interest" description="Disordered" evidence="2">
    <location>
        <begin position="1"/>
        <end position="20"/>
    </location>
</feature>
<organism evidence="3">
    <name type="scientific">Tanacetum cinerariifolium</name>
    <name type="common">Dalmatian daisy</name>
    <name type="synonym">Chrysanthemum cinerariifolium</name>
    <dbReference type="NCBI Taxonomy" id="118510"/>
    <lineage>
        <taxon>Eukaryota</taxon>
        <taxon>Viridiplantae</taxon>
        <taxon>Streptophyta</taxon>
        <taxon>Embryophyta</taxon>
        <taxon>Tracheophyta</taxon>
        <taxon>Spermatophyta</taxon>
        <taxon>Magnoliopsida</taxon>
        <taxon>eudicotyledons</taxon>
        <taxon>Gunneridae</taxon>
        <taxon>Pentapetalae</taxon>
        <taxon>asterids</taxon>
        <taxon>campanulids</taxon>
        <taxon>Asterales</taxon>
        <taxon>Asteraceae</taxon>
        <taxon>Asteroideae</taxon>
        <taxon>Anthemideae</taxon>
        <taxon>Anthemidinae</taxon>
        <taxon>Tanacetum</taxon>
    </lineage>
</organism>
<gene>
    <name evidence="3" type="ORF">Tci_058027</name>
</gene>
<feature type="region of interest" description="Disordered" evidence="2">
    <location>
        <begin position="40"/>
        <end position="70"/>
    </location>
</feature>
<name>A0A6L2NKS4_TANCI</name>
<comment type="caution">
    <text evidence="3">The sequence shown here is derived from an EMBL/GenBank/DDBJ whole genome shotgun (WGS) entry which is preliminary data.</text>
</comment>
<dbReference type="AlphaFoldDB" id="A0A6L2NKS4"/>